<dbReference type="RefSeq" id="WP_319953237.1">
    <property type="nucleotide sequence ID" value="NZ_JAXAVX010000002.1"/>
</dbReference>
<evidence type="ECO:0000313" key="2">
    <source>
        <dbReference type="Proteomes" id="UP001277761"/>
    </source>
</evidence>
<organism evidence="1 2">
    <name type="scientific">Patulibacter brassicae</name>
    <dbReference type="NCBI Taxonomy" id="1705717"/>
    <lineage>
        <taxon>Bacteria</taxon>
        <taxon>Bacillati</taxon>
        <taxon>Actinomycetota</taxon>
        <taxon>Thermoleophilia</taxon>
        <taxon>Solirubrobacterales</taxon>
        <taxon>Patulibacteraceae</taxon>
        <taxon>Patulibacter</taxon>
    </lineage>
</organism>
<accession>A0ABU4VIW5</accession>
<dbReference type="Proteomes" id="UP001277761">
    <property type="component" value="Unassembled WGS sequence"/>
</dbReference>
<gene>
    <name evidence="1" type="ORF">SK069_05730</name>
</gene>
<evidence type="ECO:0000313" key="1">
    <source>
        <dbReference type="EMBL" id="MDX8151084.1"/>
    </source>
</evidence>
<name>A0ABU4VIW5_9ACTN</name>
<sequence>MAIADLIGTELAELSRVSVLRVEHPDGFSTRLGDREPNDNVASDLTWSNAVPGGHRDLSCSLLRNIRHQGREGLLHRVVLHGAGSETLFDGRLHAMPRSSDGGGRLTPQAAGWQAALTDDETATAMFRDRELARWGQITADRRAYAADSYKVSDGSTGWHSSVGPTIDIAASSYAWGSNAGRPYIASMYDAGPGARVRRFRARMARLSSRSLQGSPWVFQWLAANAPDFLTDTAYGLDLNTIADGSVVHIQPDGPPRRFLELGALYPTAPAGSVDDGEYGFHLHSPCIDTDHGMPEHPGAGVLPDGQDMTGLLVSDMLSHTLGTYLPKNIRWTTGTGGTIEPTSTPIAHVWLSDPTTVADIVTRLDAFEGRDWAVWDDGWFHYPENRVGRTWVAWTNSTSRADTPLSLSPEGDTIDGRYYTGIVVSFTDFAGRPGTVGPLDSNAEIKTDQLRATDVTNPAVATGTRRLRHLQLSAPVSHIGAIALGMVALAQSNQLTRKGTAVKRAVIRDETGKQHPYYAIRAGHYLRIADVGGPPRKIVECVYNDAERSVTMSLDNPRDRLTLFLERYAASLSSIGIG</sequence>
<protein>
    <submittedName>
        <fullName evidence="1">Uncharacterized protein</fullName>
    </submittedName>
</protein>
<comment type="caution">
    <text evidence="1">The sequence shown here is derived from an EMBL/GenBank/DDBJ whole genome shotgun (WGS) entry which is preliminary data.</text>
</comment>
<proteinExistence type="predicted"/>
<keyword evidence="2" id="KW-1185">Reference proteome</keyword>
<dbReference type="EMBL" id="JAXAVX010000002">
    <property type="protein sequence ID" value="MDX8151084.1"/>
    <property type="molecule type" value="Genomic_DNA"/>
</dbReference>
<reference evidence="1 2" key="1">
    <citation type="submission" date="2023-11" db="EMBL/GenBank/DDBJ databases">
        <authorList>
            <person name="Xu M."/>
            <person name="Jiang T."/>
        </authorList>
    </citation>
    <scope>NUCLEOTIDE SEQUENCE [LARGE SCALE GENOMIC DNA]</scope>
    <source>
        <strain evidence="1 2">SD</strain>
    </source>
</reference>